<feature type="compositionally biased region" description="Polar residues" evidence="1">
    <location>
        <begin position="73"/>
        <end position="97"/>
    </location>
</feature>
<feature type="compositionally biased region" description="Basic and acidic residues" evidence="1">
    <location>
        <begin position="63"/>
        <end position="72"/>
    </location>
</feature>
<keyword evidence="3" id="KW-1185">Reference proteome</keyword>
<gene>
    <name evidence="2" type="ORF">MOQ_001651</name>
</gene>
<feature type="region of interest" description="Disordered" evidence="1">
    <location>
        <begin position="41"/>
        <end position="141"/>
    </location>
</feature>
<feature type="compositionally biased region" description="Basic residues" evidence="1">
    <location>
        <begin position="130"/>
        <end position="141"/>
    </location>
</feature>
<protein>
    <submittedName>
        <fullName evidence="2">Trans-sialidase, putative</fullName>
    </submittedName>
</protein>
<reference evidence="2 3" key="1">
    <citation type="journal article" date="2012" name="BMC Genomics">
        <title>Comparative genomic analysis of human infective Trypanosoma cruzi lineages with the bat-restricted subspecies T. cruzi marinkellei.</title>
        <authorList>
            <person name="Franzen O."/>
            <person name="Talavera-Lopez C."/>
            <person name="Ochaya S."/>
            <person name="Butler C.E."/>
            <person name="Messenger L.A."/>
            <person name="Lewis M.D."/>
            <person name="Llewellyn M.S."/>
            <person name="Marinkelle C.J."/>
            <person name="Tyler K.M."/>
            <person name="Miles M.A."/>
            <person name="Andersson B."/>
        </authorList>
    </citation>
    <scope>NUCLEOTIDE SEQUENCE [LARGE SCALE GENOMIC DNA]</scope>
    <source>
        <strain evidence="2 3">B7</strain>
    </source>
</reference>
<dbReference type="Proteomes" id="UP000007350">
    <property type="component" value="Unassembled WGS sequence"/>
</dbReference>
<accession>K2MSA1</accession>
<name>K2MSA1_TRYCR</name>
<comment type="caution">
    <text evidence="2">The sequence shown here is derived from an EMBL/GenBank/DDBJ whole genome shotgun (WGS) entry which is preliminary data.</text>
</comment>
<feature type="non-terminal residue" evidence="2">
    <location>
        <position position="1"/>
    </location>
</feature>
<evidence type="ECO:0000313" key="2">
    <source>
        <dbReference type="EMBL" id="EKF38143.1"/>
    </source>
</evidence>
<sequence length="231" mass="25073">DHLTWHGGIRAAVVQTHRKGTIPIDFGHQTANYGARTLCARRAGSGSPSEAGEQHTKPGNAKKGKEDAETAQHSETSQQNEQSGSPHATQKYATTPLSAAKDTIKIHRVTPTEASCGPTERREAQEKGASSKHKRVDGKKHTITHHRALNKNKNKNRSITSRQRRGSLVETLVRVQKVILFPLPSLLVCLSSIHFSLGRGTSVRPHTQRGSRCTHAFIAPAPPLTALGYTG</sequence>
<organism evidence="2 3">
    <name type="scientific">Trypanosoma cruzi marinkellei</name>
    <dbReference type="NCBI Taxonomy" id="85056"/>
    <lineage>
        <taxon>Eukaryota</taxon>
        <taxon>Discoba</taxon>
        <taxon>Euglenozoa</taxon>
        <taxon>Kinetoplastea</taxon>
        <taxon>Metakinetoplastina</taxon>
        <taxon>Trypanosomatida</taxon>
        <taxon>Trypanosomatidae</taxon>
        <taxon>Trypanosoma</taxon>
        <taxon>Schizotrypanum</taxon>
    </lineage>
</organism>
<evidence type="ECO:0000313" key="3">
    <source>
        <dbReference type="Proteomes" id="UP000007350"/>
    </source>
</evidence>
<proteinExistence type="predicted"/>
<dbReference type="AlphaFoldDB" id="K2MSA1"/>
<dbReference type="EMBL" id="AHKC01007467">
    <property type="protein sequence ID" value="EKF38143.1"/>
    <property type="molecule type" value="Genomic_DNA"/>
</dbReference>
<evidence type="ECO:0000256" key="1">
    <source>
        <dbReference type="SAM" id="MobiDB-lite"/>
    </source>
</evidence>